<sequence length="273" mass="31004">MKMPTGKMMLVFRKREDGRTYLARQYFKLPLQIMPPHYQDEDGTAFVYLLNPSGGVLQHDRLFSEIILEKNSRALITTPASTKLYKMEDGHAEIVNRFQVGEGSALEYLPEHNVPFAQSKTLLENIFYLDKDGILIASDMVTAGRVSRGEIFDYDLYASKTKIYVDGRLMVYDNSRIEPKTMDLREAGMLEGYLVNGTVYVYAPALAKNLAEELNTCIHGGNVRFAAGNITERLLVARFLGRSMIDLENTMMNVWGKIRESVLGKPAVRIRKF</sequence>
<dbReference type="HAMAP" id="MF_01384">
    <property type="entry name" value="UreD"/>
    <property type="match status" value="1"/>
</dbReference>
<evidence type="ECO:0000313" key="4">
    <source>
        <dbReference type="EMBL" id="MCQ4635183.1"/>
    </source>
</evidence>
<proteinExistence type="inferred from homology"/>
<reference evidence="4 5" key="1">
    <citation type="submission" date="2022-06" db="EMBL/GenBank/DDBJ databases">
        <title>Isolation of gut microbiota from human fecal samples.</title>
        <authorList>
            <person name="Pamer E.G."/>
            <person name="Barat B."/>
            <person name="Waligurski E."/>
            <person name="Medina S."/>
            <person name="Paddock L."/>
            <person name="Mostad J."/>
        </authorList>
    </citation>
    <scope>NUCLEOTIDE SEQUENCE [LARGE SCALE GENOMIC DNA]</scope>
    <source>
        <strain evidence="4 5">SL.3.17</strain>
    </source>
</reference>
<comment type="subunit">
    <text evidence="3">UreD, UreF and UreG form a complex that acts as a GTP-hydrolysis-dependent molecular chaperone, activating the urease apoprotein by helping to assemble the nickel containing metallocenter of UreC. The UreE protein probably delivers the nickel.</text>
</comment>
<dbReference type="Pfam" id="PF01774">
    <property type="entry name" value="UreD"/>
    <property type="match status" value="1"/>
</dbReference>
<gene>
    <name evidence="3" type="primary">ureD</name>
    <name evidence="4" type="ORF">NE619_00350</name>
</gene>
<dbReference type="PANTHER" id="PTHR33643">
    <property type="entry name" value="UREASE ACCESSORY PROTEIN D"/>
    <property type="match status" value="1"/>
</dbReference>
<comment type="function">
    <text evidence="3">Required for maturation of urease via the functional incorporation of the urease nickel metallocenter.</text>
</comment>
<evidence type="ECO:0000313" key="5">
    <source>
        <dbReference type="Proteomes" id="UP001524502"/>
    </source>
</evidence>
<keyword evidence="5" id="KW-1185">Reference proteome</keyword>
<dbReference type="PANTHER" id="PTHR33643:SF1">
    <property type="entry name" value="UREASE ACCESSORY PROTEIN D"/>
    <property type="match status" value="1"/>
</dbReference>
<keyword evidence="3" id="KW-0963">Cytoplasm</keyword>
<dbReference type="RefSeq" id="WP_256130384.1">
    <property type="nucleotide sequence ID" value="NZ_JANFXK010000001.1"/>
</dbReference>
<comment type="subcellular location">
    <subcellularLocation>
        <location evidence="3">Cytoplasm</location>
    </subcellularLocation>
</comment>
<keyword evidence="3" id="KW-0996">Nickel insertion</keyword>
<dbReference type="EMBL" id="JANFXK010000001">
    <property type="protein sequence ID" value="MCQ4635183.1"/>
    <property type="molecule type" value="Genomic_DNA"/>
</dbReference>
<accession>A0ABT1RJ23</accession>
<protein>
    <recommendedName>
        <fullName evidence="3">Urease accessory protein UreD</fullName>
    </recommendedName>
</protein>
<comment type="similarity">
    <text evidence="1 3">Belongs to the UreD family.</text>
</comment>
<organism evidence="4 5">
    <name type="scientific">Anaerovorax odorimutans</name>
    <dbReference type="NCBI Taxonomy" id="109327"/>
    <lineage>
        <taxon>Bacteria</taxon>
        <taxon>Bacillati</taxon>
        <taxon>Bacillota</taxon>
        <taxon>Clostridia</taxon>
        <taxon>Peptostreptococcales</taxon>
        <taxon>Anaerovoracaceae</taxon>
        <taxon>Anaerovorax</taxon>
    </lineage>
</organism>
<dbReference type="Proteomes" id="UP001524502">
    <property type="component" value="Unassembled WGS sequence"/>
</dbReference>
<evidence type="ECO:0000256" key="1">
    <source>
        <dbReference type="ARBA" id="ARBA00007177"/>
    </source>
</evidence>
<evidence type="ECO:0000256" key="2">
    <source>
        <dbReference type="ARBA" id="ARBA00023186"/>
    </source>
</evidence>
<name>A0ABT1RJ23_9FIRM</name>
<comment type="caution">
    <text evidence="4">The sequence shown here is derived from an EMBL/GenBank/DDBJ whole genome shotgun (WGS) entry which is preliminary data.</text>
</comment>
<evidence type="ECO:0000256" key="3">
    <source>
        <dbReference type="HAMAP-Rule" id="MF_01384"/>
    </source>
</evidence>
<dbReference type="InterPro" id="IPR002669">
    <property type="entry name" value="UreD"/>
</dbReference>
<keyword evidence="2 3" id="KW-0143">Chaperone</keyword>